<keyword evidence="1" id="KW-0472">Membrane</keyword>
<evidence type="ECO:0000313" key="3">
    <source>
        <dbReference type="Proteomes" id="UP000693672"/>
    </source>
</evidence>
<keyword evidence="1" id="KW-0812">Transmembrane</keyword>
<name>A0A916JRU9_9BACL</name>
<sequence length="76" mass="8467">MSAVSMYKKSKNYIGRTVKIKAKNGNTYTGKIVKVTGKKLYLKVTSVRSGNTVHTSFFPFILPLVLFDLLAITLLI</sequence>
<keyword evidence="1" id="KW-1133">Transmembrane helix</keyword>
<proteinExistence type="predicted"/>
<dbReference type="RefSeq" id="WP_218089996.1">
    <property type="nucleotide sequence ID" value="NZ_CAJVAS010000001.1"/>
</dbReference>
<protein>
    <submittedName>
        <fullName evidence="2">Uncharacterized protein</fullName>
    </submittedName>
</protein>
<keyword evidence="3" id="KW-1185">Reference proteome</keyword>
<comment type="caution">
    <text evidence="2">The sequence shown here is derived from an EMBL/GenBank/DDBJ whole genome shotgun (WGS) entry which is preliminary data.</text>
</comment>
<reference evidence="2" key="1">
    <citation type="submission" date="2021-06" db="EMBL/GenBank/DDBJ databases">
        <authorList>
            <person name="Criscuolo A."/>
        </authorList>
    </citation>
    <scope>NUCLEOTIDE SEQUENCE</scope>
    <source>
        <strain evidence="2">CIP111600</strain>
    </source>
</reference>
<dbReference type="AlphaFoldDB" id="A0A916JRU9"/>
<dbReference type="EMBL" id="CAJVAS010000001">
    <property type="protein sequence ID" value="CAG7597655.1"/>
    <property type="molecule type" value="Genomic_DNA"/>
</dbReference>
<dbReference type="Proteomes" id="UP000693672">
    <property type="component" value="Unassembled WGS sequence"/>
</dbReference>
<gene>
    <name evidence="2" type="ORF">PAESOLCIP111_00164</name>
</gene>
<evidence type="ECO:0000313" key="2">
    <source>
        <dbReference type="EMBL" id="CAG7597655.1"/>
    </source>
</evidence>
<accession>A0A916JRU9</accession>
<evidence type="ECO:0000256" key="1">
    <source>
        <dbReference type="SAM" id="Phobius"/>
    </source>
</evidence>
<feature type="transmembrane region" description="Helical" evidence="1">
    <location>
        <begin position="57"/>
        <end position="75"/>
    </location>
</feature>
<organism evidence="2 3">
    <name type="scientific">Paenibacillus solanacearum</name>
    <dbReference type="NCBI Taxonomy" id="2048548"/>
    <lineage>
        <taxon>Bacteria</taxon>
        <taxon>Bacillati</taxon>
        <taxon>Bacillota</taxon>
        <taxon>Bacilli</taxon>
        <taxon>Bacillales</taxon>
        <taxon>Paenibacillaceae</taxon>
        <taxon>Paenibacillus</taxon>
    </lineage>
</organism>